<feature type="domain" description="HTH cro/C1-type" evidence="3">
    <location>
        <begin position="10"/>
        <end position="64"/>
    </location>
</feature>
<keyword evidence="1" id="KW-0238">DNA-binding</keyword>
<sequence length="154" mass="17791">MEKNILSLKLKRYREEKGITQQELAEILEVSDKSISKWELGNGYPSKRNMLKISEILDISVETLLIEEKNDDKEKVKLSIKYSLISYIIIFTVTLIIRGLAGAEQYQNILSKDIIEIFKLLASEFVQNIAIALPPAIIIGFVFYFYIFPKQSRE</sequence>
<evidence type="ECO:0000256" key="1">
    <source>
        <dbReference type="ARBA" id="ARBA00023125"/>
    </source>
</evidence>
<keyword evidence="2" id="KW-1133">Transmembrane helix</keyword>
<dbReference type="PANTHER" id="PTHR46558:SF4">
    <property type="entry name" value="DNA-BIDING PHAGE PROTEIN"/>
    <property type="match status" value="1"/>
</dbReference>
<reference evidence="4 5" key="1">
    <citation type="submission" date="2018-03" db="EMBL/GenBank/DDBJ databases">
        <title>Aerobic endospore-forming bacteria genome sequencing and assembly.</title>
        <authorList>
            <person name="Cavalcante D.A."/>
            <person name="Driks A."/>
            <person name="Putonti C."/>
            <person name="De-Souza M.T."/>
        </authorList>
    </citation>
    <scope>NUCLEOTIDE SEQUENCE [LARGE SCALE GENOMIC DNA]</scope>
    <source>
        <strain evidence="4 5">SDF0037</strain>
    </source>
</reference>
<name>A0A544ULL5_LYSSH</name>
<dbReference type="OrthoDB" id="9812495at2"/>
<accession>A0A544ULL5</accession>
<evidence type="ECO:0000256" key="2">
    <source>
        <dbReference type="SAM" id="Phobius"/>
    </source>
</evidence>
<evidence type="ECO:0000259" key="3">
    <source>
        <dbReference type="PROSITE" id="PS50943"/>
    </source>
</evidence>
<dbReference type="SMART" id="SM00530">
    <property type="entry name" value="HTH_XRE"/>
    <property type="match status" value="1"/>
</dbReference>
<protein>
    <submittedName>
        <fullName evidence="4">XRE family transcriptional regulator</fullName>
    </submittedName>
</protein>
<feature type="transmembrane region" description="Helical" evidence="2">
    <location>
        <begin position="129"/>
        <end position="148"/>
    </location>
</feature>
<gene>
    <name evidence="4" type="ORF">C7Y47_10335</name>
</gene>
<dbReference type="RefSeq" id="WP_142508705.1">
    <property type="nucleotide sequence ID" value="NZ_SADV01000006.1"/>
</dbReference>
<dbReference type="Gene3D" id="1.10.260.40">
    <property type="entry name" value="lambda repressor-like DNA-binding domains"/>
    <property type="match status" value="1"/>
</dbReference>
<dbReference type="Pfam" id="PF01381">
    <property type="entry name" value="HTH_3"/>
    <property type="match status" value="1"/>
</dbReference>
<feature type="transmembrane region" description="Helical" evidence="2">
    <location>
        <begin position="82"/>
        <end position="101"/>
    </location>
</feature>
<dbReference type="GO" id="GO:0003677">
    <property type="term" value="F:DNA binding"/>
    <property type="evidence" value="ECO:0007669"/>
    <property type="project" value="UniProtKB-KW"/>
</dbReference>
<evidence type="ECO:0000313" key="4">
    <source>
        <dbReference type="EMBL" id="TQR34360.1"/>
    </source>
</evidence>
<dbReference type="InterPro" id="IPR010982">
    <property type="entry name" value="Lambda_DNA-bd_dom_sf"/>
</dbReference>
<dbReference type="Proteomes" id="UP000317944">
    <property type="component" value="Unassembled WGS sequence"/>
</dbReference>
<dbReference type="PROSITE" id="PS50943">
    <property type="entry name" value="HTH_CROC1"/>
    <property type="match status" value="1"/>
</dbReference>
<dbReference type="EMBL" id="SADV01000006">
    <property type="protein sequence ID" value="TQR34360.1"/>
    <property type="molecule type" value="Genomic_DNA"/>
</dbReference>
<proteinExistence type="predicted"/>
<dbReference type="CDD" id="cd00093">
    <property type="entry name" value="HTH_XRE"/>
    <property type="match status" value="1"/>
</dbReference>
<comment type="caution">
    <text evidence="4">The sequence shown here is derived from an EMBL/GenBank/DDBJ whole genome shotgun (WGS) entry which is preliminary data.</text>
</comment>
<dbReference type="SUPFAM" id="SSF47413">
    <property type="entry name" value="lambda repressor-like DNA-binding domains"/>
    <property type="match status" value="1"/>
</dbReference>
<dbReference type="InterPro" id="IPR001387">
    <property type="entry name" value="Cro/C1-type_HTH"/>
</dbReference>
<keyword evidence="2" id="KW-0472">Membrane</keyword>
<dbReference type="AlphaFoldDB" id="A0A544ULL5"/>
<dbReference type="PANTHER" id="PTHR46558">
    <property type="entry name" value="TRACRIPTIONAL REGULATORY PROTEIN-RELATED-RELATED"/>
    <property type="match status" value="1"/>
</dbReference>
<keyword evidence="2" id="KW-0812">Transmembrane</keyword>
<evidence type="ECO:0000313" key="5">
    <source>
        <dbReference type="Proteomes" id="UP000317944"/>
    </source>
</evidence>
<organism evidence="4 5">
    <name type="scientific">Lysinibacillus sphaericus</name>
    <name type="common">Bacillus sphaericus</name>
    <dbReference type="NCBI Taxonomy" id="1421"/>
    <lineage>
        <taxon>Bacteria</taxon>
        <taxon>Bacillati</taxon>
        <taxon>Bacillota</taxon>
        <taxon>Bacilli</taxon>
        <taxon>Bacillales</taxon>
        <taxon>Bacillaceae</taxon>
        <taxon>Lysinibacillus</taxon>
    </lineage>
</organism>